<evidence type="ECO:0000256" key="5">
    <source>
        <dbReference type="ARBA" id="ARBA00023163"/>
    </source>
</evidence>
<keyword evidence="10" id="KW-1185">Reference proteome</keyword>
<evidence type="ECO:0000256" key="7">
    <source>
        <dbReference type="SAM" id="MobiDB-lite"/>
    </source>
</evidence>
<dbReference type="InterPro" id="IPR007627">
    <property type="entry name" value="RNA_pol_sigma70_r2"/>
</dbReference>
<dbReference type="GO" id="GO:0006352">
    <property type="term" value="P:DNA-templated transcription initiation"/>
    <property type="evidence" value="ECO:0007669"/>
    <property type="project" value="InterPro"/>
</dbReference>
<dbReference type="InterPro" id="IPR013324">
    <property type="entry name" value="RNA_pol_sigma_r3/r4-like"/>
</dbReference>
<dbReference type="InterPro" id="IPR014284">
    <property type="entry name" value="RNA_pol_sigma-70_dom"/>
</dbReference>
<feature type="region of interest" description="Disordered" evidence="7">
    <location>
        <begin position="1"/>
        <end position="44"/>
    </location>
</feature>
<dbReference type="InterPro" id="IPR039425">
    <property type="entry name" value="RNA_pol_sigma-70-like"/>
</dbReference>
<dbReference type="Gene3D" id="1.10.10.10">
    <property type="entry name" value="Winged helix-like DNA-binding domain superfamily/Winged helix DNA-binding domain"/>
    <property type="match status" value="1"/>
</dbReference>
<organism evidence="9 10">
    <name type="scientific">Bifidobacterium myosotis</name>
    <dbReference type="NCBI Taxonomy" id="1630166"/>
    <lineage>
        <taxon>Bacteria</taxon>
        <taxon>Bacillati</taxon>
        <taxon>Actinomycetota</taxon>
        <taxon>Actinomycetes</taxon>
        <taxon>Bifidobacteriales</taxon>
        <taxon>Bifidobacteriaceae</taxon>
        <taxon>Bifidobacterium</taxon>
    </lineage>
</organism>
<dbReference type="PROSITE" id="PS01063">
    <property type="entry name" value="SIGMA70_ECF"/>
    <property type="match status" value="1"/>
</dbReference>
<dbReference type="RefSeq" id="WP_158216952.1">
    <property type="nucleotide sequence ID" value="NZ_MWWW01000011.1"/>
</dbReference>
<evidence type="ECO:0000256" key="1">
    <source>
        <dbReference type="ARBA" id="ARBA00010641"/>
    </source>
</evidence>
<comment type="caution">
    <text evidence="9">The sequence shown here is derived from an EMBL/GenBank/DDBJ whole genome shotgun (WGS) entry which is preliminary data.</text>
</comment>
<dbReference type="InterPro" id="IPR036388">
    <property type="entry name" value="WH-like_DNA-bd_sf"/>
</dbReference>
<dbReference type="GO" id="GO:0016987">
    <property type="term" value="F:sigma factor activity"/>
    <property type="evidence" value="ECO:0007669"/>
    <property type="project" value="UniProtKB-KW"/>
</dbReference>
<dbReference type="GO" id="GO:0003677">
    <property type="term" value="F:DNA binding"/>
    <property type="evidence" value="ECO:0007669"/>
    <property type="project" value="UniProtKB-KW"/>
</dbReference>
<dbReference type="EMBL" id="MWWW01000011">
    <property type="protein sequence ID" value="OZG59821.1"/>
    <property type="molecule type" value="Genomic_DNA"/>
</dbReference>
<evidence type="ECO:0000256" key="3">
    <source>
        <dbReference type="ARBA" id="ARBA00023082"/>
    </source>
</evidence>
<dbReference type="PANTHER" id="PTHR43133:SF8">
    <property type="entry name" value="RNA POLYMERASE SIGMA FACTOR HI_1459-RELATED"/>
    <property type="match status" value="1"/>
</dbReference>
<keyword evidence="3 6" id="KW-0731">Sigma factor</keyword>
<accession>A0A261FKZ1</accession>
<evidence type="ECO:0000256" key="4">
    <source>
        <dbReference type="ARBA" id="ARBA00023125"/>
    </source>
</evidence>
<dbReference type="OrthoDB" id="9811152at2"/>
<dbReference type="InterPro" id="IPR013325">
    <property type="entry name" value="RNA_pol_sigma_r2"/>
</dbReference>
<protein>
    <recommendedName>
        <fullName evidence="6">RNA polymerase sigma factor</fullName>
    </recommendedName>
</protein>
<dbReference type="InterPro" id="IPR000838">
    <property type="entry name" value="RNA_pol_sigma70_ECF_CS"/>
</dbReference>
<keyword evidence="4 6" id="KW-0238">DNA-binding</keyword>
<dbReference type="AlphaFoldDB" id="A0A261FKZ1"/>
<evidence type="ECO:0000256" key="2">
    <source>
        <dbReference type="ARBA" id="ARBA00023015"/>
    </source>
</evidence>
<dbReference type="SUPFAM" id="SSF88946">
    <property type="entry name" value="Sigma2 domain of RNA polymerase sigma factors"/>
    <property type="match status" value="1"/>
</dbReference>
<name>A0A261FKZ1_9BIFI</name>
<dbReference type="NCBIfam" id="TIGR02937">
    <property type="entry name" value="sigma70-ECF"/>
    <property type="match status" value="1"/>
</dbReference>
<evidence type="ECO:0000259" key="8">
    <source>
        <dbReference type="Pfam" id="PF04542"/>
    </source>
</evidence>
<proteinExistence type="inferred from homology"/>
<reference evidence="9 10" key="1">
    <citation type="journal article" date="2017" name="BMC Genomics">
        <title>Comparative genomic and phylogenomic analyses of the Bifidobacteriaceae family.</title>
        <authorList>
            <person name="Lugli G.A."/>
            <person name="Milani C."/>
            <person name="Turroni F."/>
            <person name="Duranti S."/>
            <person name="Mancabelli L."/>
            <person name="Mangifesta M."/>
            <person name="Ferrario C."/>
            <person name="Modesto M."/>
            <person name="Mattarelli P."/>
            <person name="Jiri K."/>
            <person name="van Sinderen D."/>
            <person name="Ventura M."/>
        </authorList>
    </citation>
    <scope>NUCLEOTIDE SEQUENCE [LARGE SCALE GENOMIC DNA]</scope>
    <source>
        <strain evidence="9 10">DSM 100196</strain>
    </source>
</reference>
<gene>
    <name evidence="9" type="ORF">BMYO_1055</name>
</gene>
<keyword evidence="2 6" id="KW-0805">Transcription regulation</keyword>
<comment type="similarity">
    <text evidence="1 6">Belongs to the sigma-70 factor family. ECF subfamily.</text>
</comment>
<dbReference type="Proteomes" id="UP000216871">
    <property type="component" value="Unassembled WGS sequence"/>
</dbReference>
<feature type="domain" description="RNA polymerase sigma-70 region 2" evidence="8">
    <location>
        <begin position="66"/>
        <end position="133"/>
    </location>
</feature>
<keyword evidence="5 6" id="KW-0804">Transcription</keyword>
<sequence>MGWFTARRGRTRGDGTSAATPSAKSTAPADSATSAAQTPSAENAATERRLIRAIVRHSSQTAADQLVRMYFDDVLAFVWRVTGDREHALDLTQETMIAALRSLSGYDPDKASLRTWLYAIASHKVIDARRANRVTVTPLPMDETLDGTGTIRKTRSDGNPSEVITVAGDGPNRTRDPADIQADVDLLARIDAFVGRFDAGTQEIFHLHTAAGLPFPQIAAARGERTEAVKARYYRLIQAIRKEFADERTS</sequence>
<dbReference type="Gene3D" id="1.10.1740.10">
    <property type="match status" value="1"/>
</dbReference>
<dbReference type="Pfam" id="PF04542">
    <property type="entry name" value="Sigma70_r2"/>
    <property type="match status" value="1"/>
</dbReference>
<evidence type="ECO:0000256" key="6">
    <source>
        <dbReference type="RuleBase" id="RU000716"/>
    </source>
</evidence>
<evidence type="ECO:0000313" key="9">
    <source>
        <dbReference type="EMBL" id="OZG59821.1"/>
    </source>
</evidence>
<dbReference type="SUPFAM" id="SSF88659">
    <property type="entry name" value="Sigma3 and sigma4 domains of RNA polymerase sigma factors"/>
    <property type="match status" value="1"/>
</dbReference>
<evidence type="ECO:0000313" key="10">
    <source>
        <dbReference type="Proteomes" id="UP000216871"/>
    </source>
</evidence>
<feature type="compositionally biased region" description="Low complexity" evidence="7">
    <location>
        <begin position="14"/>
        <end position="41"/>
    </location>
</feature>
<dbReference type="PANTHER" id="PTHR43133">
    <property type="entry name" value="RNA POLYMERASE ECF-TYPE SIGMA FACTO"/>
    <property type="match status" value="1"/>
</dbReference>